<dbReference type="PANTHER" id="PTHR18934">
    <property type="entry name" value="ATP-DEPENDENT RNA HELICASE"/>
    <property type="match status" value="1"/>
</dbReference>
<dbReference type="AlphaFoldDB" id="A0AAU9UI14"/>
<dbReference type="Pfam" id="PF00270">
    <property type="entry name" value="DEAD"/>
    <property type="match status" value="1"/>
</dbReference>
<dbReference type="Proteomes" id="UP001153954">
    <property type="component" value="Unassembled WGS sequence"/>
</dbReference>
<evidence type="ECO:0000259" key="5">
    <source>
        <dbReference type="PROSITE" id="PS51192"/>
    </source>
</evidence>
<dbReference type="InterPro" id="IPR007502">
    <property type="entry name" value="Helicase-assoc_dom"/>
</dbReference>
<dbReference type="InterPro" id="IPR001650">
    <property type="entry name" value="Helicase_C-like"/>
</dbReference>
<dbReference type="PROSITE" id="PS51192">
    <property type="entry name" value="HELICASE_ATP_BIND_1"/>
    <property type="match status" value="1"/>
</dbReference>
<evidence type="ECO:0000256" key="2">
    <source>
        <dbReference type="ARBA" id="ARBA00022801"/>
    </source>
</evidence>
<dbReference type="SMART" id="SM00490">
    <property type="entry name" value="HELICc"/>
    <property type="match status" value="1"/>
</dbReference>
<sequence>MLFFLFNKNIFVTVDISEQITSTLDKSRVAVIVGAAGCGKSTRAPAAILRHCGAKTAAIVSEPRRVAAIGLAQRVADEMGEQVGESIGYQVRLHSKLPRPPGGAVLYCTSGVLLRRLQLNPGLEGCSHVFIDEAHERDVNTDITLLLLKRALDINPELKIIVMSATLDTAVFTNYFNDCPIIEVPGKTYPVEVSNLEDIQKKFNLKLPSSMENSTRNEGKPQVNCQEIVEVIKSVDKTQSEGAILVFLPGWVEIKQTKMLLDELYANSTLHMVLPVHSRLSTTEQTKMFAKPAPGVRKIVLATNIAETSITIPDVVHVIDSGAHKENRIKEGTGSASLETVWVSQAGAKQRAGRAGRVQPGHCYRMYTKEKETTLTPHTTPEILRIPLEQTVLDCKSYAQNDKVESFLSQLPEPPTKTAIQLAINDLIDLGALTTSEQMTRLGVLLTNMTLHPRLGRCVLNAAIVGCVLSAASVATHCSDNVDLFRNSADRREEIREIKRKFSKTSDHAALHWIQDEFEQALEGTCREAVDDFCEKYGLRKDRLKYVKSLTNLHLEHLLKTGIVERTTELEEINRFSDIDELTAAILLSGSNSLLVTRKHVKTKGKLKTAVSVFTSKGEKAHIGSESVNYGITKTKHSTQLLTYFGGYHSMERRALVVYRTSLITPHTVLLFSNGNIKHEMVDGSNGETTELYLTRHNLKVQMPTSQAESILKAREMLRTTLQYYIERDIRNIEFDDLTLISRFKTRLVKALGRVLVEAHNEYIQNADNVR</sequence>
<dbReference type="GO" id="GO:0003724">
    <property type="term" value="F:RNA helicase activity"/>
    <property type="evidence" value="ECO:0007669"/>
    <property type="project" value="TreeGrafter"/>
</dbReference>
<dbReference type="InterPro" id="IPR027417">
    <property type="entry name" value="P-loop_NTPase"/>
</dbReference>
<dbReference type="InterPro" id="IPR011545">
    <property type="entry name" value="DEAD/DEAH_box_helicase_dom"/>
</dbReference>
<dbReference type="SMART" id="SM00487">
    <property type="entry name" value="DEXDc"/>
    <property type="match status" value="1"/>
</dbReference>
<dbReference type="PROSITE" id="PS51194">
    <property type="entry name" value="HELICASE_CTER"/>
    <property type="match status" value="1"/>
</dbReference>
<dbReference type="CDD" id="cd18791">
    <property type="entry name" value="SF2_C_RHA"/>
    <property type="match status" value="1"/>
</dbReference>
<dbReference type="SUPFAM" id="SSF52540">
    <property type="entry name" value="P-loop containing nucleoside triphosphate hydrolases"/>
    <property type="match status" value="1"/>
</dbReference>
<dbReference type="Pfam" id="PF00271">
    <property type="entry name" value="Helicase_C"/>
    <property type="match status" value="1"/>
</dbReference>
<evidence type="ECO:0008006" key="9">
    <source>
        <dbReference type="Google" id="ProtNLM"/>
    </source>
</evidence>
<dbReference type="GO" id="GO:0005524">
    <property type="term" value="F:ATP binding"/>
    <property type="evidence" value="ECO:0007669"/>
    <property type="project" value="UniProtKB-KW"/>
</dbReference>
<dbReference type="InterPro" id="IPR014001">
    <property type="entry name" value="Helicase_ATP-bd"/>
</dbReference>
<dbReference type="GO" id="GO:0002151">
    <property type="term" value="F:G-quadruplex RNA binding"/>
    <property type="evidence" value="ECO:0007669"/>
    <property type="project" value="TreeGrafter"/>
</dbReference>
<dbReference type="GO" id="GO:0003678">
    <property type="term" value="F:DNA helicase activity"/>
    <property type="evidence" value="ECO:0007669"/>
    <property type="project" value="TreeGrafter"/>
</dbReference>
<organism evidence="7 8">
    <name type="scientific">Euphydryas editha</name>
    <name type="common">Edith's checkerspot</name>
    <dbReference type="NCBI Taxonomy" id="104508"/>
    <lineage>
        <taxon>Eukaryota</taxon>
        <taxon>Metazoa</taxon>
        <taxon>Ecdysozoa</taxon>
        <taxon>Arthropoda</taxon>
        <taxon>Hexapoda</taxon>
        <taxon>Insecta</taxon>
        <taxon>Pterygota</taxon>
        <taxon>Neoptera</taxon>
        <taxon>Endopterygota</taxon>
        <taxon>Lepidoptera</taxon>
        <taxon>Glossata</taxon>
        <taxon>Ditrysia</taxon>
        <taxon>Papilionoidea</taxon>
        <taxon>Nymphalidae</taxon>
        <taxon>Nymphalinae</taxon>
        <taxon>Euphydryas</taxon>
    </lineage>
</organism>
<dbReference type="EMBL" id="CAKOGL010000019">
    <property type="protein sequence ID" value="CAH2098414.1"/>
    <property type="molecule type" value="Genomic_DNA"/>
</dbReference>
<keyword evidence="8" id="KW-1185">Reference proteome</keyword>
<evidence type="ECO:0000256" key="4">
    <source>
        <dbReference type="ARBA" id="ARBA00022840"/>
    </source>
</evidence>
<evidence type="ECO:0000256" key="3">
    <source>
        <dbReference type="ARBA" id="ARBA00022806"/>
    </source>
</evidence>
<feature type="domain" description="Helicase ATP-binding" evidence="5">
    <location>
        <begin position="21"/>
        <end position="185"/>
    </location>
</feature>
<feature type="domain" description="Helicase C-terminal" evidence="6">
    <location>
        <begin position="230"/>
        <end position="399"/>
    </location>
</feature>
<evidence type="ECO:0000313" key="8">
    <source>
        <dbReference type="Proteomes" id="UP001153954"/>
    </source>
</evidence>
<dbReference type="PROSITE" id="PS00690">
    <property type="entry name" value="DEAH_ATP_HELICASE"/>
    <property type="match status" value="1"/>
</dbReference>
<dbReference type="CDD" id="cd17917">
    <property type="entry name" value="DEXHc_RHA-like"/>
    <property type="match status" value="1"/>
</dbReference>
<dbReference type="Gene3D" id="1.20.120.1080">
    <property type="match status" value="1"/>
</dbReference>
<dbReference type="GO" id="GO:0016787">
    <property type="term" value="F:hydrolase activity"/>
    <property type="evidence" value="ECO:0007669"/>
    <property type="project" value="UniProtKB-KW"/>
</dbReference>
<dbReference type="SMART" id="SM00847">
    <property type="entry name" value="HA2"/>
    <property type="match status" value="1"/>
</dbReference>
<evidence type="ECO:0000256" key="1">
    <source>
        <dbReference type="ARBA" id="ARBA00022741"/>
    </source>
</evidence>
<accession>A0AAU9UI14</accession>
<dbReference type="GO" id="GO:0005634">
    <property type="term" value="C:nucleus"/>
    <property type="evidence" value="ECO:0007669"/>
    <property type="project" value="TreeGrafter"/>
</dbReference>
<evidence type="ECO:0000313" key="7">
    <source>
        <dbReference type="EMBL" id="CAH2098414.1"/>
    </source>
</evidence>
<gene>
    <name evidence="7" type="ORF">EEDITHA_LOCUS13527</name>
</gene>
<dbReference type="InterPro" id="IPR002464">
    <property type="entry name" value="DNA/RNA_helicase_DEAH_CS"/>
</dbReference>
<name>A0AAU9UI14_EUPED</name>
<protein>
    <recommendedName>
        <fullName evidence="9">ATP-dependent RNA helicase DHX30</fullName>
    </recommendedName>
</protein>
<keyword evidence="4" id="KW-0067">ATP-binding</keyword>
<evidence type="ECO:0000259" key="6">
    <source>
        <dbReference type="PROSITE" id="PS51194"/>
    </source>
</evidence>
<keyword evidence="2" id="KW-0378">Hydrolase</keyword>
<dbReference type="Gene3D" id="3.40.50.300">
    <property type="entry name" value="P-loop containing nucleotide triphosphate hydrolases"/>
    <property type="match status" value="2"/>
</dbReference>
<comment type="caution">
    <text evidence="7">The sequence shown here is derived from an EMBL/GenBank/DDBJ whole genome shotgun (WGS) entry which is preliminary data.</text>
</comment>
<reference evidence="7" key="1">
    <citation type="submission" date="2022-03" db="EMBL/GenBank/DDBJ databases">
        <authorList>
            <person name="Tunstrom K."/>
        </authorList>
    </citation>
    <scope>NUCLEOTIDE SEQUENCE</scope>
</reference>
<keyword evidence="1" id="KW-0547">Nucleotide-binding</keyword>
<dbReference type="PANTHER" id="PTHR18934:SF257">
    <property type="entry name" value="ATP-DEPENDENT RNA HELICASE DHX30"/>
    <property type="match status" value="1"/>
</dbReference>
<keyword evidence="3" id="KW-0347">Helicase</keyword>
<proteinExistence type="predicted"/>
<dbReference type="GO" id="GO:0005737">
    <property type="term" value="C:cytoplasm"/>
    <property type="evidence" value="ECO:0007669"/>
    <property type="project" value="TreeGrafter"/>
</dbReference>